<dbReference type="SMART" id="SM00355">
    <property type="entry name" value="ZnF_C2H2"/>
    <property type="match status" value="2"/>
</dbReference>
<dbReference type="EMBL" id="JAUJLE010000460">
    <property type="protein sequence ID" value="KAK0955693.1"/>
    <property type="molecule type" value="Genomic_DNA"/>
</dbReference>
<reference evidence="4" key="1">
    <citation type="submission" date="2023-06" db="EMBL/GenBank/DDBJ databases">
        <title>Black Yeasts Isolated from many extreme environments.</title>
        <authorList>
            <person name="Coleine C."/>
            <person name="Stajich J.E."/>
            <person name="Selbmann L."/>
        </authorList>
    </citation>
    <scope>NUCLEOTIDE SEQUENCE</scope>
    <source>
        <strain evidence="4">CCFEE 5200</strain>
    </source>
</reference>
<proteinExistence type="inferred from homology"/>
<feature type="region of interest" description="Disordered" evidence="2">
    <location>
        <begin position="669"/>
        <end position="713"/>
    </location>
</feature>
<protein>
    <submittedName>
        <fullName evidence="4">DNA independent RNA polymerase I transcription factor</fullName>
    </submittedName>
</protein>
<comment type="caution">
    <text evidence="4">The sequence shown here is derived from an EMBL/GenBank/DDBJ whole genome shotgun (WGS) entry which is preliminary data.</text>
</comment>
<feature type="domain" description="C2H2-type" evidence="3">
    <location>
        <begin position="315"/>
        <end position="338"/>
    </location>
</feature>
<dbReference type="GO" id="GO:0001181">
    <property type="term" value="F:RNA polymerase I general transcription initiation factor activity"/>
    <property type="evidence" value="ECO:0007669"/>
    <property type="project" value="InterPro"/>
</dbReference>
<dbReference type="PROSITE" id="PS00028">
    <property type="entry name" value="ZINC_FINGER_C2H2_1"/>
    <property type="match status" value="2"/>
</dbReference>
<organism evidence="4 5">
    <name type="scientific">Friedmanniomyces endolithicus</name>
    <dbReference type="NCBI Taxonomy" id="329885"/>
    <lineage>
        <taxon>Eukaryota</taxon>
        <taxon>Fungi</taxon>
        <taxon>Dikarya</taxon>
        <taxon>Ascomycota</taxon>
        <taxon>Pezizomycotina</taxon>
        <taxon>Dothideomycetes</taxon>
        <taxon>Dothideomycetidae</taxon>
        <taxon>Mycosphaerellales</taxon>
        <taxon>Teratosphaeriaceae</taxon>
        <taxon>Friedmanniomyces</taxon>
    </lineage>
</organism>
<feature type="compositionally biased region" description="Acidic residues" evidence="2">
    <location>
        <begin position="1029"/>
        <end position="1056"/>
    </location>
</feature>
<dbReference type="Pfam" id="PF05327">
    <property type="entry name" value="RRN3"/>
    <property type="match status" value="1"/>
</dbReference>
<accession>A0AAN6K264</accession>
<dbReference type="GO" id="GO:0001042">
    <property type="term" value="F:RNA polymerase I core binding"/>
    <property type="evidence" value="ECO:0007669"/>
    <property type="project" value="TreeGrafter"/>
</dbReference>
<feature type="domain" description="C2H2-type" evidence="3">
    <location>
        <begin position="347"/>
        <end position="370"/>
    </location>
</feature>
<dbReference type="GO" id="GO:0006361">
    <property type="term" value="P:transcription initiation at RNA polymerase I promoter"/>
    <property type="evidence" value="ECO:0007669"/>
    <property type="project" value="InterPro"/>
</dbReference>
<name>A0AAN6K264_9PEZI</name>
<dbReference type="InterPro" id="IPR013087">
    <property type="entry name" value="Znf_C2H2_type"/>
</dbReference>
<dbReference type="PANTHER" id="PTHR12790">
    <property type="entry name" value="TRANSCRIPTION INITIATION FACTOR IA RRN3"/>
    <property type="match status" value="1"/>
</dbReference>
<evidence type="ECO:0000256" key="2">
    <source>
        <dbReference type="SAM" id="MobiDB-lite"/>
    </source>
</evidence>
<dbReference type="GO" id="GO:0005634">
    <property type="term" value="C:nucleus"/>
    <property type="evidence" value="ECO:0007669"/>
    <property type="project" value="TreeGrafter"/>
</dbReference>
<feature type="region of interest" description="Disordered" evidence="2">
    <location>
        <begin position="1024"/>
        <end position="1064"/>
    </location>
</feature>
<dbReference type="AlphaFoldDB" id="A0AAN6K264"/>
<keyword evidence="5" id="KW-1185">Reference proteome</keyword>
<sequence length="1064" mass="118281">MTSLQYTNNGTSFVYEEAQTDRYYATGPGHRRSSRQTTGTSNEERHDREAFNNSGGGLVDWSRFQLDVLDGHLAPSTTDPTDFAGAQFHGQHGGASSSLQGGNGIGGEDCFGFEQTETTDNAHGGDHWLGLQFNAFHHSQPSPHTDQARFNGTQSYTHTLPLRGHTYVSRDTATPGPWGVVLHNEGVPNHSFTWLSDGTNALSAQHHAIHEDPLCATAHASTLAATNLAIARPLAHTRLAAPTSWNTDGSPGSMLSYQPTVMSAYLPSSTFSSHSFETNRSAPPSMGNQLPLPRTPAALLGAQHLQPGTHPRVTCEIPGCRQSFLRVFELDRHKGTEHGIGSLHYHCLQVGCGYQYTRLDKVREHCRKKHRVAPGGERLFMVSLASSSSAGAMLPPPTPLHRRPTLGLKRDSSFLDTDDEAGLSSQTKRLKVAFSPKVDVRIMDDWSEKSYDLVKEEVRLGIEQHVAPGDRMEDAHYAKLLQVFGQHVGSDEAPSSGLLKKYLLAINARVNALGQCTELVGAILDLAWLGRDDVFANLYVRFLMGLATAHSKYVSSIMEKLVSHFARLPASLGRLPGETPVVRPTMFKRVHGAVKSLLRQVPSATAALTRVLKSEFPDDLATSRSYLQYQKHLLRVVDYLPELKAEILAVLTQRLVSIDVQVQQDLEDMEDEAEESLLQQKPRLKTAQSGLGDSDESDEESVSESEETMTGGEQRIRELRLKVAKMDGTMDLLFEYYTPLVQSGLKAELNDAYHQLLAHFETFILPNRTRHAQFLVFHFSQTLPEHANLFARQCLHAIFETGRSLSLRVHACAYLASFVARGSHLPTALVREIFAGLSQELESMRKRYEPTCRGPDKRSYSVYYAVAQAMLYIFCFRWRDLLLGAEVPEDGDEDLSEEDLVAEGRELAWLPGMKESMQKGIHSRLNPLKVCSPAITGEFARLALHVRFLYVFSILESNKRVRLGNVWAARSSSALSEIGRRETAMDRKLGEAHLQLEAYFPFDPYHLPRSKRWVEGDYNEWKLPAGMMPEDDDGDESSDESDEDSILDEMEDDMPEADAVSVSS</sequence>
<evidence type="ECO:0000259" key="3">
    <source>
        <dbReference type="PROSITE" id="PS00028"/>
    </source>
</evidence>
<dbReference type="Proteomes" id="UP001175353">
    <property type="component" value="Unassembled WGS sequence"/>
</dbReference>
<evidence type="ECO:0000313" key="4">
    <source>
        <dbReference type="EMBL" id="KAK0955693.1"/>
    </source>
</evidence>
<evidence type="ECO:0000313" key="5">
    <source>
        <dbReference type="Proteomes" id="UP001175353"/>
    </source>
</evidence>
<feature type="compositionally biased region" description="Acidic residues" evidence="2">
    <location>
        <begin position="693"/>
        <end position="707"/>
    </location>
</feature>
<feature type="region of interest" description="Disordered" evidence="2">
    <location>
        <begin position="24"/>
        <end position="54"/>
    </location>
</feature>
<dbReference type="InterPro" id="IPR007991">
    <property type="entry name" value="RNA_pol_I_trans_ini_fac_RRN3"/>
</dbReference>
<dbReference type="PANTHER" id="PTHR12790:SF0">
    <property type="entry name" value="RNA POLYMERASE I-SPECIFIC TRANSCRIPTION INITIATION FACTOR RRN3-RELATED"/>
    <property type="match status" value="1"/>
</dbReference>
<evidence type="ECO:0000256" key="1">
    <source>
        <dbReference type="ARBA" id="ARBA00010098"/>
    </source>
</evidence>
<gene>
    <name evidence="4" type="primary">RRN3_3</name>
    <name evidence="4" type="ORF">LTR91_022723</name>
</gene>
<comment type="similarity">
    <text evidence="1">Belongs to the RRN3 family.</text>
</comment>